<evidence type="ECO:0000256" key="1">
    <source>
        <dbReference type="ARBA" id="ARBA00005417"/>
    </source>
</evidence>
<gene>
    <name evidence="7" type="ORF">HS961_22440</name>
</gene>
<dbReference type="InterPro" id="IPR003439">
    <property type="entry name" value="ABC_transporter-like_ATP-bd"/>
</dbReference>
<dbReference type="InterPro" id="IPR015860">
    <property type="entry name" value="ABC_transpr_TagH-like"/>
</dbReference>
<comment type="similarity">
    <text evidence="1">Belongs to the ABC transporter superfamily.</text>
</comment>
<evidence type="ECO:0000256" key="4">
    <source>
        <dbReference type="ARBA" id="ARBA00022741"/>
    </source>
</evidence>
<dbReference type="CDD" id="cd03220">
    <property type="entry name" value="ABC_KpsT_Wzt"/>
    <property type="match status" value="1"/>
</dbReference>
<dbReference type="InterPro" id="IPR029439">
    <property type="entry name" value="Wzt_C"/>
</dbReference>
<dbReference type="InterPro" id="IPR003593">
    <property type="entry name" value="AAA+_ATPase"/>
</dbReference>
<evidence type="ECO:0000313" key="8">
    <source>
        <dbReference type="Proteomes" id="UP000515240"/>
    </source>
</evidence>
<proteinExistence type="inferred from homology"/>
<keyword evidence="3" id="KW-0472">Membrane</keyword>
<reference evidence="7 8" key="1">
    <citation type="journal article" date="2020" name="G3 (Bethesda)">
        <title>CeMbio - The Caenorhabditis elegans Microbiome Resource.</title>
        <authorList>
            <person name="Dirksen P."/>
            <person name="Assie A."/>
            <person name="Zimmermann J."/>
            <person name="Zhang F."/>
            <person name="Tietje A.M."/>
            <person name="Marsh S.A."/>
            <person name="Felix M.A."/>
            <person name="Shapira M."/>
            <person name="Kaleta C."/>
            <person name="Schulenburg H."/>
            <person name="Samuel B."/>
        </authorList>
    </citation>
    <scope>NUCLEOTIDE SEQUENCE [LARGE SCALE GENOMIC DNA]</scope>
    <source>
        <strain evidence="7 8">BIGb0172</strain>
    </source>
</reference>
<dbReference type="Gene3D" id="2.70.50.60">
    <property type="entry name" value="abc- transporter (atp binding component) like domain"/>
    <property type="match status" value="1"/>
</dbReference>
<dbReference type="SUPFAM" id="SSF52540">
    <property type="entry name" value="P-loop containing nucleoside triphosphate hydrolases"/>
    <property type="match status" value="1"/>
</dbReference>
<dbReference type="PANTHER" id="PTHR46743:SF2">
    <property type="entry name" value="TEICHOIC ACIDS EXPORT ATP-BINDING PROTEIN TAGH"/>
    <property type="match status" value="1"/>
</dbReference>
<keyword evidence="2" id="KW-0813">Transport</keyword>
<dbReference type="PANTHER" id="PTHR46743">
    <property type="entry name" value="TEICHOIC ACIDS EXPORT ATP-BINDING PROTEIN TAGH"/>
    <property type="match status" value="1"/>
</dbReference>
<dbReference type="GO" id="GO:0016020">
    <property type="term" value="C:membrane"/>
    <property type="evidence" value="ECO:0007669"/>
    <property type="project" value="InterPro"/>
</dbReference>
<feature type="domain" description="ABC transporter" evidence="6">
    <location>
        <begin position="28"/>
        <end position="250"/>
    </location>
</feature>
<keyword evidence="4" id="KW-0547">Nucleotide-binding</keyword>
<dbReference type="InterPro" id="IPR050683">
    <property type="entry name" value="Bact_Polysacc_Export_ATP-bd"/>
</dbReference>
<dbReference type="RefSeq" id="WP_182325624.1">
    <property type="nucleotide sequence ID" value="NZ_CP058554.1"/>
</dbReference>
<dbReference type="InterPro" id="IPR027417">
    <property type="entry name" value="P-loop_NTPase"/>
</dbReference>
<evidence type="ECO:0000259" key="6">
    <source>
        <dbReference type="PROSITE" id="PS50893"/>
    </source>
</evidence>
<dbReference type="KEGG" id="cpis:HS961_22440"/>
<evidence type="ECO:0000256" key="3">
    <source>
        <dbReference type="ARBA" id="ARBA00022475"/>
    </source>
</evidence>
<dbReference type="EMBL" id="CP058554">
    <property type="protein sequence ID" value="QMV75369.1"/>
    <property type="molecule type" value="Genomic_DNA"/>
</dbReference>
<organism evidence="7 8">
    <name type="scientific">Comamonas piscis</name>
    <dbReference type="NCBI Taxonomy" id="1562974"/>
    <lineage>
        <taxon>Bacteria</taxon>
        <taxon>Pseudomonadati</taxon>
        <taxon>Pseudomonadota</taxon>
        <taxon>Betaproteobacteria</taxon>
        <taxon>Burkholderiales</taxon>
        <taxon>Comamonadaceae</taxon>
        <taxon>Comamonas</taxon>
    </lineage>
</organism>
<keyword evidence="8" id="KW-1185">Reference proteome</keyword>
<dbReference type="Proteomes" id="UP000515240">
    <property type="component" value="Chromosome"/>
</dbReference>
<keyword evidence="3" id="KW-1003">Cell membrane</keyword>
<dbReference type="AlphaFoldDB" id="A0A7G5EMZ4"/>
<dbReference type="Gene3D" id="3.40.50.300">
    <property type="entry name" value="P-loop containing nucleotide triphosphate hydrolases"/>
    <property type="match status" value="1"/>
</dbReference>
<evidence type="ECO:0000256" key="2">
    <source>
        <dbReference type="ARBA" id="ARBA00022448"/>
    </source>
</evidence>
<dbReference type="Pfam" id="PF00005">
    <property type="entry name" value="ABC_tran"/>
    <property type="match status" value="1"/>
</dbReference>
<dbReference type="GO" id="GO:0005524">
    <property type="term" value="F:ATP binding"/>
    <property type="evidence" value="ECO:0007669"/>
    <property type="project" value="UniProtKB-KW"/>
</dbReference>
<dbReference type="SMART" id="SM00382">
    <property type="entry name" value="AAA"/>
    <property type="match status" value="1"/>
</dbReference>
<sequence>MAKTQEAAAVLVVKNLGKEYKLYDSPRQRVKALLSGRAMHRSHWALRDVSFSLGRGQCIGVVGDNGAGKSSLLKLLAGTMQPSAGSIERTGRITAILELGAGFHPDFSGRDNLYFAGSLIGISHEEMRKLEPEIIAFSELQDAIDRPVKTYSSGMNVRLAFALVTAVQPDVLIVDEALAVGDQSFQKKCIERILDFRQKGCTILFCSHSPYHIRHLCDAALWLEQGQVQMFGETEAVLAAYDVRTRQKRDEKEQLQWGDDAAAAVPEALADVAAAAIATEPVDPLDTPYAVQPPNQPKSEEAGNACILSVDIANLGPGDPPVLQGQDLVVTIKARGNGAERPNIGFMIEQNRGVGIACLATHEEGAVPQQLPDGSWQSVLSFPDLPLHSGDYVVSAFLFDGSGLAVYDEWFQYTVFRFIYPKPLPGLVRLPHHWG</sequence>
<protein>
    <submittedName>
        <fullName evidence="7">ABC transporter ATP-binding protein</fullName>
    </submittedName>
</protein>
<name>A0A7G5EMZ4_9BURK</name>
<keyword evidence="5 7" id="KW-0067">ATP-binding</keyword>
<evidence type="ECO:0000256" key="5">
    <source>
        <dbReference type="ARBA" id="ARBA00022840"/>
    </source>
</evidence>
<dbReference type="GO" id="GO:0140359">
    <property type="term" value="F:ABC-type transporter activity"/>
    <property type="evidence" value="ECO:0007669"/>
    <property type="project" value="InterPro"/>
</dbReference>
<evidence type="ECO:0000313" key="7">
    <source>
        <dbReference type="EMBL" id="QMV75369.1"/>
    </source>
</evidence>
<dbReference type="GO" id="GO:0016887">
    <property type="term" value="F:ATP hydrolysis activity"/>
    <property type="evidence" value="ECO:0007669"/>
    <property type="project" value="InterPro"/>
</dbReference>
<dbReference type="PROSITE" id="PS50893">
    <property type="entry name" value="ABC_TRANSPORTER_2"/>
    <property type="match status" value="1"/>
</dbReference>
<dbReference type="CDD" id="cd10147">
    <property type="entry name" value="Wzt_C-like"/>
    <property type="match status" value="1"/>
</dbReference>
<accession>A0A7G5EMZ4</accession>